<dbReference type="AlphaFoldDB" id="A0A5J6SRD0"/>
<reference evidence="1 2" key="1">
    <citation type="submission" date="2018-07" db="EMBL/GenBank/DDBJ databases">
        <title>Complete genome sequence of Psychrobacillus sp. PB01, isolated from iceberg, and comparative genome analysis of Psychrobacillus strains.</title>
        <authorList>
            <person name="Lee P.C."/>
        </authorList>
    </citation>
    <scope>NUCLEOTIDE SEQUENCE [LARGE SCALE GENOMIC DNA]</scope>
    <source>
        <strain evidence="1 2">PB01</strain>
    </source>
</reference>
<dbReference type="SUPFAM" id="SSF52540">
    <property type="entry name" value="P-loop containing nucleoside triphosphate hydrolases"/>
    <property type="match status" value="1"/>
</dbReference>
<evidence type="ECO:0000313" key="2">
    <source>
        <dbReference type="Proteomes" id="UP000325517"/>
    </source>
</evidence>
<evidence type="ECO:0000313" key="1">
    <source>
        <dbReference type="EMBL" id="QFG00200.1"/>
    </source>
</evidence>
<accession>A0A5J6SRD0</accession>
<name>A0A5J6SRD0_9BACI</name>
<dbReference type="EMBL" id="CP031223">
    <property type="protein sequence ID" value="QFG00200.1"/>
    <property type="molecule type" value="Genomic_DNA"/>
</dbReference>
<dbReference type="Proteomes" id="UP000325517">
    <property type="component" value="Chromosome"/>
</dbReference>
<organism evidence="1 2">
    <name type="scientific">Psychrobacillus glaciei</name>
    <dbReference type="NCBI Taxonomy" id="2283160"/>
    <lineage>
        <taxon>Bacteria</taxon>
        <taxon>Bacillati</taxon>
        <taxon>Bacillota</taxon>
        <taxon>Bacilli</taxon>
        <taxon>Bacillales</taxon>
        <taxon>Bacillaceae</taxon>
        <taxon>Psychrobacillus</taxon>
    </lineage>
</organism>
<sequence>MVSQNKKNFKGVHMVRFLIMTIGTTHSGKTTFAKILEKRLINSIVIDQDVQGEFLEKHYPSLLPEKGLKILKFALRKTDNHIILCNSNRQKQPRLNLIEKFKKEGFQTLIVNFNLPLEILKDRIINSHRDTTILRNVSNYNEVLEIQLKQTKNEGFNPPNEDEVNHLFSICNENDVQKVIEKIIKLI</sequence>
<protein>
    <submittedName>
        <fullName evidence="1">ATP-binding protein</fullName>
    </submittedName>
</protein>
<keyword evidence="1" id="KW-0067">ATP-binding</keyword>
<dbReference type="Gene3D" id="3.40.50.300">
    <property type="entry name" value="P-loop containing nucleotide triphosphate hydrolases"/>
    <property type="match status" value="1"/>
</dbReference>
<dbReference type="OrthoDB" id="2356842at2"/>
<proteinExistence type="predicted"/>
<dbReference type="KEGG" id="psyo:PB01_16045"/>
<dbReference type="InterPro" id="IPR027417">
    <property type="entry name" value="P-loop_NTPase"/>
</dbReference>
<keyword evidence="1" id="KW-0547">Nucleotide-binding</keyword>
<gene>
    <name evidence="1" type="ORF">PB01_16045</name>
</gene>
<keyword evidence="2" id="KW-1185">Reference proteome</keyword>
<dbReference type="GO" id="GO:0005524">
    <property type="term" value="F:ATP binding"/>
    <property type="evidence" value="ECO:0007669"/>
    <property type="project" value="UniProtKB-KW"/>
</dbReference>